<proteinExistence type="predicted"/>
<dbReference type="Proteomes" id="UP000309340">
    <property type="component" value="Unassembled WGS sequence"/>
</dbReference>
<dbReference type="EMBL" id="NAJQ01000356">
    <property type="protein sequence ID" value="TKA71343.1"/>
    <property type="molecule type" value="Genomic_DNA"/>
</dbReference>
<accession>A0A4U0X8B6</accession>
<gene>
    <name evidence="2" type="ORF">B0A55_05128</name>
</gene>
<sequence length="70" mass="7588">MSDTPKQDGSDQLQHPESIKDFKSSAQHAADKKVASTDDHKGNLGPVMAQDLGEPASKEESRKRAAELNK</sequence>
<dbReference type="AlphaFoldDB" id="A0A4U0X8B6"/>
<protein>
    <submittedName>
        <fullName evidence="2">Uncharacterized protein</fullName>
    </submittedName>
</protein>
<dbReference type="OrthoDB" id="2532734at2759"/>
<evidence type="ECO:0000313" key="2">
    <source>
        <dbReference type="EMBL" id="TKA71343.1"/>
    </source>
</evidence>
<name>A0A4U0X8B6_9PEZI</name>
<feature type="region of interest" description="Disordered" evidence="1">
    <location>
        <begin position="1"/>
        <end position="70"/>
    </location>
</feature>
<organism evidence="2 3">
    <name type="scientific">Friedmanniomyces simplex</name>
    <dbReference type="NCBI Taxonomy" id="329884"/>
    <lineage>
        <taxon>Eukaryota</taxon>
        <taxon>Fungi</taxon>
        <taxon>Dikarya</taxon>
        <taxon>Ascomycota</taxon>
        <taxon>Pezizomycotina</taxon>
        <taxon>Dothideomycetes</taxon>
        <taxon>Dothideomycetidae</taxon>
        <taxon>Mycosphaerellales</taxon>
        <taxon>Teratosphaeriaceae</taxon>
        <taxon>Friedmanniomyces</taxon>
    </lineage>
</organism>
<evidence type="ECO:0000256" key="1">
    <source>
        <dbReference type="SAM" id="MobiDB-lite"/>
    </source>
</evidence>
<reference evidence="2 3" key="1">
    <citation type="submission" date="2017-03" db="EMBL/GenBank/DDBJ databases">
        <title>Genomes of endolithic fungi from Antarctica.</title>
        <authorList>
            <person name="Coleine C."/>
            <person name="Masonjones S."/>
            <person name="Stajich J.E."/>
        </authorList>
    </citation>
    <scope>NUCLEOTIDE SEQUENCE [LARGE SCALE GENOMIC DNA]</scope>
    <source>
        <strain evidence="2 3">CCFEE 5184</strain>
    </source>
</reference>
<feature type="compositionally biased region" description="Basic and acidic residues" evidence="1">
    <location>
        <begin position="56"/>
        <end position="70"/>
    </location>
</feature>
<evidence type="ECO:0000313" key="3">
    <source>
        <dbReference type="Proteomes" id="UP000309340"/>
    </source>
</evidence>
<feature type="compositionally biased region" description="Basic and acidic residues" evidence="1">
    <location>
        <begin position="17"/>
        <end position="42"/>
    </location>
</feature>
<comment type="caution">
    <text evidence="2">The sequence shown here is derived from an EMBL/GenBank/DDBJ whole genome shotgun (WGS) entry which is preliminary data.</text>
</comment>
<keyword evidence="3" id="KW-1185">Reference proteome</keyword>